<evidence type="ECO:0000313" key="2">
    <source>
        <dbReference type="EMBL" id="EFJ26395.1"/>
    </source>
</evidence>
<feature type="transmembrane region" description="Helical" evidence="1">
    <location>
        <begin position="6"/>
        <end position="24"/>
    </location>
</feature>
<proteinExistence type="predicted"/>
<dbReference type="Proteomes" id="UP000001514">
    <property type="component" value="Unassembled WGS sequence"/>
</dbReference>
<dbReference type="InParanoid" id="D8RMT0"/>
<name>D8RMT0_SELML</name>
<dbReference type="HOGENOM" id="CLU_1339511_0_0_1"/>
<evidence type="ECO:0000256" key="1">
    <source>
        <dbReference type="SAM" id="Phobius"/>
    </source>
</evidence>
<keyword evidence="1" id="KW-0812">Transmembrane</keyword>
<gene>
    <name evidence="2" type="ORF">SELMODRAFT_412931</name>
</gene>
<keyword evidence="1" id="KW-0472">Membrane</keyword>
<reference evidence="2 3" key="1">
    <citation type="journal article" date="2011" name="Science">
        <title>The Selaginella genome identifies genetic changes associated with the evolution of vascular plants.</title>
        <authorList>
            <person name="Banks J.A."/>
            <person name="Nishiyama T."/>
            <person name="Hasebe M."/>
            <person name="Bowman J.L."/>
            <person name="Gribskov M."/>
            <person name="dePamphilis C."/>
            <person name="Albert V.A."/>
            <person name="Aono N."/>
            <person name="Aoyama T."/>
            <person name="Ambrose B.A."/>
            <person name="Ashton N.W."/>
            <person name="Axtell M.J."/>
            <person name="Barker E."/>
            <person name="Barker M.S."/>
            <person name="Bennetzen J.L."/>
            <person name="Bonawitz N.D."/>
            <person name="Chapple C."/>
            <person name="Cheng C."/>
            <person name="Correa L.G."/>
            <person name="Dacre M."/>
            <person name="DeBarry J."/>
            <person name="Dreyer I."/>
            <person name="Elias M."/>
            <person name="Engstrom E.M."/>
            <person name="Estelle M."/>
            <person name="Feng L."/>
            <person name="Finet C."/>
            <person name="Floyd S.K."/>
            <person name="Frommer W.B."/>
            <person name="Fujita T."/>
            <person name="Gramzow L."/>
            <person name="Gutensohn M."/>
            <person name="Harholt J."/>
            <person name="Hattori M."/>
            <person name="Heyl A."/>
            <person name="Hirai T."/>
            <person name="Hiwatashi Y."/>
            <person name="Ishikawa M."/>
            <person name="Iwata M."/>
            <person name="Karol K.G."/>
            <person name="Koehler B."/>
            <person name="Kolukisaoglu U."/>
            <person name="Kubo M."/>
            <person name="Kurata T."/>
            <person name="Lalonde S."/>
            <person name="Li K."/>
            <person name="Li Y."/>
            <person name="Litt A."/>
            <person name="Lyons E."/>
            <person name="Manning G."/>
            <person name="Maruyama T."/>
            <person name="Michael T.P."/>
            <person name="Mikami K."/>
            <person name="Miyazaki S."/>
            <person name="Morinaga S."/>
            <person name="Murata T."/>
            <person name="Mueller-Roeber B."/>
            <person name="Nelson D.R."/>
            <person name="Obara M."/>
            <person name="Oguri Y."/>
            <person name="Olmstead R.G."/>
            <person name="Onodera N."/>
            <person name="Petersen B.L."/>
            <person name="Pils B."/>
            <person name="Prigge M."/>
            <person name="Rensing S.A."/>
            <person name="Riano-Pachon D.M."/>
            <person name="Roberts A.W."/>
            <person name="Sato Y."/>
            <person name="Scheller H.V."/>
            <person name="Schulz B."/>
            <person name="Schulz C."/>
            <person name="Shakirov E.V."/>
            <person name="Shibagaki N."/>
            <person name="Shinohara N."/>
            <person name="Shippen D.E."/>
            <person name="Soerensen I."/>
            <person name="Sotooka R."/>
            <person name="Sugimoto N."/>
            <person name="Sugita M."/>
            <person name="Sumikawa N."/>
            <person name="Tanurdzic M."/>
            <person name="Theissen G."/>
            <person name="Ulvskov P."/>
            <person name="Wakazuki S."/>
            <person name="Weng J.K."/>
            <person name="Willats W.W."/>
            <person name="Wipf D."/>
            <person name="Wolf P.G."/>
            <person name="Yang L."/>
            <person name="Zimmer A.D."/>
            <person name="Zhu Q."/>
            <person name="Mitros T."/>
            <person name="Hellsten U."/>
            <person name="Loque D."/>
            <person name="Otillar R."/>
            <person name="Salamov A."/>
            <person name="Schmutz J."/>
            <person name="Shapiro H."/>
            <person name="Lindquist E."/>
            <person name="Lucas S."/>
            <person name="Rokhsar D."/>
            <person name="Grigoriev I.V."/>
        </authorList>
    </citation>
    <scope>NUCLEOTIDE SEQUENCE [LARGE SCALE GENOMIC DNA]</scope>
</reference>
<accession>D8RMT0</accession>
<dbReference type="AlphaFoldDB" id="D8RMT0"/>
<dbReference type="KEGG" id="smo:SELMODRAFT_412931"/>
<dbReference type="EMBL" id="GL377584">
    <property type="protein sequence ID" value="EFJ26395.1"/>
    <property type="molecule type" value="Genomic_DNA"/>
</dbReference>
<evidence type="ECO:0000313" key="3">
    <source>
        <dbReference type="Proteomes" id="UP000001514"/>
    </source>
</evidence>
<sequence length="208" mass="23191">MEGIGNAVWTGALLVLLALVAKLWRSIVTRFWLEPRSLDARIQSQGIQGPPRTFIAGNMLQVMTMRDTGKERDMEGRRCEACVAGLPPVVIWKEVLLMVGDGAQDQGHGARAHQRSSMPESDTMSWNVICPAAEEAKALYERIPEKDLVSSTSMLQSLAHEHRVPGYHIELRHAQKELPRVSTRSKQERRAGSSLQTSLVLLPFSRRG</sequence>
<organism evidence="3">
    <name type="scientific">Selaginella moellendorffii</name>
    <name type="common">Spikemoss</name>
    <dbReference type="NCBI Taxonomy" id="88036"/>
    <lineage>
        <taxon>Eukaryota</taxon>
        <taxon>Viridiplantae</taxon>
        <taxon>Streptophyta</taxon>
        <taxon>Embryophyta</taxon>
        <taxon>Tracheophyta</taxon>
        <taxon>Lycopodiopsida</taxon>
        <taxon>Selaginellales</taxon>
        <taxon>Selaginellaceae</taxon>
        <taxon>Selaginella</taxon>
    </lineage>
</organism>
<dbReference type="Gramene" id="EFJ26395">
    <property type="protein sequence ID" value="EFJ26395"/>
    <property type="gene ID" value="SELMODRAFT_412931"/>
</dbReference>
<protein>
    <submittedName>
        <fullName evidence="2">Uncharacterized protein</fullName>
    </submittedName>
</protein>
<keyword evidence="1" id="KW-1133">Transmembrane helix</keyword>
<keyword evidence="3" id="KW-1185">Reference proteome</keyword>